<dbReference type="EMBL" id="JQJD01000005">
    <property type="protein sequence ID" value="KGN82903.1"/>
    <property type="molecule type" value="Genomic_DNA"/>
</dbReference>
<gene>
    <name evidence="4" type="ORF">HQ35_01465</name>
</gene>
<dbReference type="SUPFAM" id="SSF74853">
    <property type="entry name" value="Lamin A/C globular tail domain"/>
    <property type="match status" value="1"/>
</dbReference>
<feature type="compositionally biased region" description="Basic and acidic residues" evidence="2">
    <location>
        <begin position="1148"/>
        <end position="1159"/>
    </location>
</feature>
<feature type="region of interest" description="Disordered" evidence="2">
    <location>
        <begin position="996"/>
        <end position="1015"/>
    </location>
</feature>
<dbReference type="OrthoDB" id="9758406at2"/>
<evidence type="ECO:0000313" key="5">
    <source>
        <dbReference type="Proteomes" id="UP000030125"/>
    </source>
</evidence>
<feature type="chain" id="PRO_5001986356" evidence="3">
    <location>
        <begin position="24"/>
        <end position="1449"/>
    </location>
</feature>
<feature type="region of interest" description="Disordered" evidence="2">
    <location>
        <begin position="498"/>
        <end position="520"/>
    </location>
</feature>
<reference evidence="4 5" key="1">
    <citation type="submission" date="2014-08" db="EMBL/GenBank/DDBJ databases">
        <title>Porphyromonas cangingivalis strain:COT-109_OH1386 Genome sequencing.</title>
        <authorList>
            <person name="Wallis C."/>
            <person name="Deusch O."/>
            <person name="O'Flynn C."/>
            <person name="Davis I."/>
            <person name="Jospin G."/>
            <person name="Darling A.E."/>
            <person name="Coil D.A."/>
            <person name="Alexiev A."/>
            <person name="Horsfall A."/>
            <person name="Kirkwood N."/>
            <person name="Harris S."/>
            <person name="Eisen J.A."/>
        </authorList>
    </citation>
    <scope>NUCLEOTIDE SEQUENCE [LARGE SCALE GENOMIC DNA]</scope>
    <source>
        <strain evidence="5">COT-109 OH1386</strain>
    </source>
</reference>
<dbReference type="RefSeq" id="WP_036850335.1">
    <property type="nucleotide sequence ID" value="NZ_JQJD01000005.1"/>
</dbReference>
<feature type="signal peptide" evidence="3">
    <location>
        <begin position="1"/>
        <end position="23"/>
    </location>
</feature>
<accession>A0A0A2EVH1</accession>
<feature type="region of interest" description="Disordered" evidence="2">
    <location>
        <begin position="794"/>
        <end position="818"/>
    </location>
</feature>
<evidence type="ECO:0000256" key="3">
    <source>
        <dbReference type="SAM" id="SignalP"/>
    </source>
</evidence>
<comment type="caution">
    <text evidence="4">The sequence shown here is derived from an EMBL/GenBank/DDBJ whole genome shotgun (WGS) entry which is preliminary data.</text>
</comment>
<evidence type="ECO:0000256" key="1">
    <source>
        <dbReference type="ARBA" id="ARBA00022729"/>
    </source>
</evidence>
<protein>
    <submittedName>
        <fullName evidence="4">Uncharacterized protein</fullName>
    </submittedName>
</protein>
<keyword evidence="5" id="KW-1185">Reference proteome</keyword>
<organism evidence="4 5">
    <name type="scientific">Porphyromonas cangingivalis</name>
    <dbReference type="NCBI Taxonomy" id="36874"/>
    <lineage>
        <taxon>Bacteria</taxon>
        <taxon>Pseudomonadati</taxon>
        <taxon>Bacteroidota</taxon>
        <taxon>Bacteroidia</taxon>
        <taxon>Bacteroidales</taxon>
        <taxon>Porphyromonadaceae</taxon>
        <taxon>Porphyromonas</taxon>
    </lineage>
</organism>
<dbReference type="Gene3D" id="2.60.40.1220">
    <property type="match status" value="1"/>
</dbReference>
<evidence type="ECO:0000256" key="2">
    <source>
        <dbReference type="SAM" id="MobiDB-lite"/>
    </source>
</evidence>
<dbReference type="InterPro" id="IPR036415">
    <property type="entry name" value="Lamin_tail_dom_sf"/>
</dbReference>
<keyword evidence="1 3" id="KW-0732">Signal</keyword>
<name>A0A0A2EVH1_PORCN</name>
<feature type="compositionally biased region" description="Pro residues" evidence="2">
    <location>
        <begin position="503"/>
        <end position="517"/>
    </location>
</feature>
<feature type="region of interest" description="Disordered" evidence="2">
    <location>
        <begin position="1147"/>
        <end position="1170"/>
    </location>
</feature>
<evidence type="ECO:0000313" key="4">
    <source>
        <dbReference type="EMBL" id="KGN82903.1"/>
    </source>
</evidence>
<dbReference type="STRING" id="36874.HQ34_06995"/>
<dbReference type="Proteomes" id="UP000030125">
    <property type="component" value="Unassembled WGS sequence"/>
</dbReference>
<sequence length="1449" mass="163027">MKQPQRNLILILLVLLPLLRAKASTQTLQGWYGDTSAFVFKDGVLSIAEGAAGSSAMIYRGFSDLGDVYSFGITTLMDKPPTSRNTFKWEVLSLRSNGSEYGLYVAPTAQGQGVGLYQELPSGTDRLLTSLVLPDRLSDWQRLKILVERDKIKYRLRIITPTGRAIKGDWLTLPVEGDVIRRMIFTAKFTKNARSHLHWRLPTVSEGLERVPDDEVHVDVQILSIKPDPSGKVTLTLDRAVDTSGAEVYCEGHNPTLRSLPQDDKSVEIDLHRPFVERQVYTISVQGLKTLDGRVVNTFSFEISTSEDTPPSDFGAWTGDLSQFVLRDGTLSVHRDALPPSAELTLRYGEEDKIRVFGMESRMERIPTSRNTFRWQVAAYENGTTREALVVKPGNDGASVQLYRETARGEKVSKQTLLTSLAVHSPKTSWSGLKIFVLREKNGLRLKSIQRDGEERLSDLVPFDVGGRFVGEMRFVAKFTKGEKDKLHWQIPKVLQEGDMVAPPTPPSPGEPDPPSPTEVRIVSTSATAEGRITLVFSQEVDVSVAKVTCRGFAPMISAITDEPRKALITMGKELKSDHIYKLSIKGLRTISGKAVKTLSFEVRIPKVDTPSDEMVGWSGQTSHFVYRSGRLSIHPDSTGPKSTISHKYGETPTAWNFDLDCLMERLPSGQNTFEWHLFSFTDRQRKTSYFVCPDATGSAVRLCREVSDGSKSPKVSILSSIELNDPSQSWQSLHVSVSHTRKGLCLSLREGEQILSADTVKIDRQGAFDGTMKFTAKYTKNEKKKLHWRLPAVTPVEDDPAEEPTPSPDPSPEEITGWEGQLSHFDYRGGKLSIAEKSSGPKSTITHKYGDAPTAWSFALGCLMEREPSPQNSFRWDLFSYTDDERRSNSYFVRPDLSGTSVQLCIERSTGTSTSKVKILSSLDLQDPSQSWHGLDICVTHTRKGLCLSLREGEQTLFADTVRIDRQGTFDGTMKFTAKYTKNEKKKLHWRLPAVTPLEDDPAEEPTPTPPPAEEKTLYISEIMASAPEDGPFEGFKYLELYNPHETEVSLHTFVLRYKNTSYTLPEVTVAPRSYVTLFDEDNPPAETLPHSVGMGKFPALSGTFVLQLIGVDSRKVVDRVKFGHRLYGYGFEKGRASVERLSFSGQDDRWRRSDDPRGGTPSEPTKMKRPLPVVSGTVIINELLLSPPSTGEKYIELHNTSDKPIRLQDLYLRYRNKPEGDPTEWRLVTSEHLIPAHGYIVLTPYPDALVRLYRDVPTDVLIERIDFPSLSPTYTEISLHAYATDEVIDRVVYRRQHLGSSTKDRNGFALERRLPTLDGTKESSWRRALKESNGGTPGRVNSVYDLPALSEEEEEVGDLWPDAPELDYTQLERYARRYADRLVMEVFSLLGQPLVSQRGTDCLQFIDDFRQSRLSWDTRLYIISIRIRGSDKQHDLHYKGKWLYRGF</sequence>
<proteinExistence type="predicted"/>
<dbReference type="InterPro" id="IPR014755">
    <property type="entry name" value="Cu-Rt/internalin_Ig-like"/>
</dbReference>